<name>A0ABQ3HCB3_9NEIS</name>
<gene>
    <name evidence="7" type="primary">phbA</name>
    <name evidence="7" type="ORF">GCM10011419_15620</name>
</gene>
<dbReference type="InterPro" id="IPR002155">
    <property type="entry name" value="Thiolase"/>
</dbReference>
<comment type="caution">
    <text evidence="7">The sequence shown here is derived from an EMBL/GenBank/DDBJ whole genome shotgun (WGS) entry which is preliminary data.</text>
</comment>
<evidence type="ECO:0000256" key="1">
    <source>
        <dbReference type="ARBA" id="ARBA00010982"/>
    </source>
</evidence>
<dbReference type="CDD" id="cd00751">
    <property type="entry name" value="thiolase"/>
    <property type="match status" value="1"/>
</dbReference>
<protein>
    <submittedName>
        <fullName evidence="7">Acetyl-CoA acetyltransferase</fullName>
    </submittedName>
</protein>
<comment type="similarity">
    <text evidence="1 4">Belongs to the thiolase-like superfamily. Thiolase family.</text>
</comment>
<evidence type="ECO:0000256" key="2">
    <source>
        <dbReference type="ARBA" id="ARBA00022679"/>
    </source>
</evidence>
<keyword evidence="2 4" id="KW-0808">Transferase</keyword>
<proteinExistence type="inferred from homology"/>
<dbReference type="Pfam" id="PF00108">
    <property type="entry name" value="Thiolase_N"/>
    <property type="match status" value="1"/>
</dbReference>
<dbReference type="PROSITE" id="PS00099">
    <property type="entry name" value="THIOLASE_3"/>
    <property type="match status" value="1"/>
</dbReference>
<dbReference type="InterPro" id="IPR020616">
    <property type="entry name" value="Thiolase_N"/>
</dbReference>
<dbReference type="Gene3D" id="3.40.47.10">
    <property type="match status" value="2"/>
</dbReference>
<evidence type="ECO:0000256" key="3">
    <source>
        <dbReference type="ARBA" id="ARBA00023315"/>
    </source>
</evidence>
<evidence type="ECO:0000259" key="6">
    <source>
        <dbReference type="Pfam" id="PF02803"/>
    </source>
</evidence>
<keyword evidence="8" id="KW-1185">Reference proteome</keyword>
<sequence length="393" mass="40130">MQDIVIVAALRTAVGSFGGSLSKIPAPELGATVIKGLLEKTGVQPEAVSEVILGQVLTAGAGQNPARQALIKAGLPVSTPASTLNVVCGSGLRAVHLGAQAIANGDAEIVIAGGQESMSLSPHILPGSRDGFRMGNAQLVDTMVADGLTDVYNQYHMGITAENVAAKYEISRDEQDALALASQNRAEAAQKAGKFVDEIVPVLVPQRKGDPVAFASDEYIKAGTTAETLAKLRPAFKKDGTVTAGNASGINDGAAAVMLMTAAKAAELGLTPLATIKSYALTGCAPEIMGIGPVAATRKALDKAGWKVEDLDLVEANEAFAAQALGVAKELGWSADKVNVNGGAIALGHPIGASGCRVLVTLLHEMQRRDAKKGLATLCIGGGMGVALAVERK</sequence>
<dbReference type="InterPro" id="IPR020617">
    <property type="entry name" value="Thiolase_C"/>
</dbReference>
<keyword evidence="3 4" id="KW-0012">Acyltransferase</keyword>
<dbReference type="InterPro" id="IPR016039">
    <property type="entry name" value="Thiolase-like"/>
</dbReference>
<dbReference type="SUPFAM" id="SSF53901">
    <property type="entry name" value="Thiolase-like"/>
    <property type="match status" value="2"/>
</dbReference>
<reference evidence="8" key="1">
    <citation type="journal article" date="2019" name="Int. J. Syst. Evol. Microbiol.">
        <title>The Global Catalogue of Microorganisms (GCM) 10K type strain sequencing project: providing services to taxonomists for standard genome sequencing and annotation.</title>
        <authorList>
            <consortium name="The Broad Institute Genomics Platform"/>
            <consortium name="The Broad Institute Genome Sequencing Center for Infectious Disease"/>
            <person name="Wu L."/>
            <person name="Ma J."/>
        </authorList>
    </citation>
    <scope>NUCLEOTIDE SEQUENCE [LARGE SCALE GENOMIC DNA]</scope>
    <source>
        <strain evidence="8">KCTC 23713</strain>
    </source>
</reference>
<dbReference type="InterPro" id="IPR020613">
    <property type="entry name" value="Thiolase_CS"/>
</dbReference>
<dbReference type="NCBIfam" id="TIGR01930">
    <property type="entry name" value="AcCoA-C-Actrans"/>
    <property type="match status" value="1"/>
</dbReference>
<dbReference type="PIRSF" id="PIRSF000429">
    <property type="entry name" value="Ac-CoA_Ac_transf"/>
    <property type="match status" value="1"/>
</dbReference>
<evidence type="ECO:0000259" key="5">
    <source>
        <dbReference type="Pfam" id="PF00108"/>
    </source>
</evidence>
<dbReference type="RefSeq" id="WP_189353086.1">
    <property type="nucleotide sequence ID" value="NZ_BMYP01000016.1"/>
</dbReference>
<organism evidence="7 8">
    <name type="scientific">Vogesella fluminis</name>
    <dbReference type="NCBI Taxonomy" id="1069161"/>
    <lineage>
        <taxon>Bacteria</taxon>
        <taxon>Pseudomonadati</taxon>
        <taxon>Pseudomonadota</taxon>
        <taxon>Betaproteobacteria</taxon>
        <taxon>Neisseriales</taxon>
        <taxon>Chromobacteriaceae</taxon>
        <taxon>Vogesella</taxon>
    </lineage>
</organism>
<dbReference type="Pfam" id="PF02803">
    <property type="entry name" value="Thiolase_C"/>
    <property type="match status" value="1"/>
</dbReference>
<dbReference type="PROSITE" id="PS00737">
    <property type="entry name" value="THIOLASE_2"/>
    <property type="match status" value="1"/>
</dbReference>
<dbReference type="PANTHER" id="PTHR18919">
    <property type="entry name" value="ACETYL-COA C-ACYLTRANSFERASE"/>
    <property type="match status" value="1"/>
</dbReference>
<feature type="domain" description="Thiolase C-terminal" evidence="6">
    <location>
        <begin position="270"/>
        <end position="392"/>
    </location>
</feature>
<evidence type="ECO:0000313" key="8">
    <source>
        <dbReference type="Proteomes" id="UP000662678"/>
    </source>
</evidence>
<dbReference type="Proteomes" id="UP000662678">
    <property type="component" value="Unassembled WGS sequence"/>
</dbReference>
<accession>A0ABQ3HCB3</accession>
<dbReference type="PANTHER" id="PTHR18919:SF107">
    <property type="entry name" value="ACETYL-COA ACETYLTRANSFERASE, CYTOSOLIC"/>
    <property type="match status" value="1"/>
</dbReference>
<feature type="domain" description="Thiolase N-terminal" evidence="5">
    <location>
        <begin position="4"/>
        <end position="262"/>
    </location>
</feature>
<evidence type="ECO:0000256" key="4">
    <source>
        <dbReference type="RuleBase" id="RU003557"/>
    </source>
</evidence>
<evidence type="ECO:0000313" key="7">
    <source>
        <dbReference type="EMBL" id="GHD76364.1"/>
    </source>
</evidence>
<dbReference type="InterPro" id="IPR020610">
    <property type="entry name" value="Thiolase_AS"/>
</dbReference>
<dbReference type="InterPro" id="IPR020615">
    <property type="entry name" value="Thiolase_acyl_enz_int_AS"/>
</dbReference>
<dbReference type="EMBL" id="BMYP01000016">
    <property type="protein sequence ID" value="GHD76364.1"/>
    <property type="molecule type" value="Genomic_DNA"/>
</dbReference>
<dbReference type="PROSITE" id="PS00098">
    <property type="entry name" value="THIOLASE_1"/>
    <property type="match status" value="1"/>
</dbReference>